<evidence type="ECO:0000256" key="1">
    <source>
        <dbReference type="ARBA" id="ARBA00000971"/>
    </source>
</evidence>
<proteinExistence type="inferred from homology"/>
<keyword evidence="3" id="KW-0732">Signal</keyword>
<evidence type="ECO:0000256" key="6">
    <source>
        <dbReference type="PROSITE-ProRule" id="PRU00277"/>
    </source>
</evidence>
<keyword evidence="4 6" id="KW-0697">Rotamase</keyword>
<dbReference type="Pfam" id="PF01346">
    <property type="entry name" value="FKBP_N"/>
    <property type="match status" value="1"/>
</dbReference>
<reference evidence="9" key="1">
    <citation type="submission" date="2021-06" db="EMBL/GenBank/DDBJ databases">
        <authorList>
            <person name="Huq M.A."/>
        </authorList>
    </citation>
    <scope>NUCLEOTIDE SEQUENCE</scope>
    <source>
        <strain evidence="9">MAH-26</strain>
    </source>
</reference>
<accession>A0A9E2SDH1</accession>
<dbReference type="RefSeq" id="WP_217793954.1">
    <property type="nucleotide sequence ID" value="NZ_JAHSPG010000015.1"/>
</dbReference>
<dbReference type="Pfam" id="PF00254">
    <property type="entry name" value="FKBP_C"/>
    <property type="match status" value="1"/>
</dbReference>
<dbReference type="FunFam" id="3.10.50.40:FF:000045">
    <property type="entry name" value="Peptidyl-prolyl cis-trans isomerase"/>
    <property type="match status" value="1"/>
</dbReference>
<evidence type="ECO:0000256" key="5">
    <source>
        <dbReference type="ARBA" id="ARBA00023235"/>
    </source>
</evidence>
<evidence type="ECO:0000256" key="4">
    <source>
        <dbReference type="ARBA" id="ARBA00023110"/>
    </source>
</evidence>
<comment type="catalytic activity">
    <reaction evidence="1 6 7">
        <text>[protein]-peptidylproline (omega=180) = [protein]-peptidylproline (omega=0)</text>
        <dbReference type="Rhea" id="RHEA:16237"/>
        <dbReference type="Rhea" id="RHEA-COMP:10747"/>
        <dbReference type="Rhea" id="RHEA-COMP:10748"/>
        <dbReference type="ChEBI" id="CHEBI:83833"/>
        <dbReference type="ChEBI" id="CHEBI:83834"/>
        <dbReference type="EC" id="5.2.1.8"/>
    </reaction>
</comment>
<feature type="domain" description="PPIase FKBP-type" evidence="8">
    <location>
        <begin position="111"/>
        <end position="197"/>
    </location>
</feature>
<dbReference type="PANTHER" id="PTHR43811">
    <property type="entry name" value="FKBP-TYPE PEPTIDYL-PROLYL CIS-TRANS ISOMERASE FKPA"/>
    <property type="match status" value="1"/>
</dbReference>
<evidence type="ECO:0000256" key="2">
    <source>
        <dbReference type="ARBA" id="ARBA00006577"/>
    </source>
</evidence>
<dbReference type="EMBL" id="JAHSPG010000015">
    <property type="protein sequence ID" value="MBV4359604.1"/>
    <property type="molecule type" value="Genomic_DNA"/>
</dbReference>
<gene>
    <name evidence="9" type="ORF">KTO63_20705</name>
</gene>
<evidence type="ECO:0000256" key="3">
    <source>
        <dbReference type="ARBA" id="ARBA00022729"/>
    </source>
</evidence>
<dbReference type="InterPro" id="IPR001179">
    <property type="entry name" value="PPIase_FKBP_dom"/>
</dbReference>
<protein>
    <recommendedName>
        <fullName evidence="7">Peptidyl-prolyl cis-trans isomerase</fullName>
        <ecNumber evidence="7">5.2.1.8</ecNumber>
    </recommendedName>
</protein>
<evidence type="ECO:0000259" key="8">
    <source>
        <dbReference type="PROSITE" id="PS50059"/>
    </source>
</evidence>
<name>A0A9E2SDH1_9BACT</name>
<keyword evidence="10" id="KW-1185">Reference proteome</keyword>
<sequence>MKNALDSVSYAIGLNVAQFYKQQGIDNINTTCVQKGMVDALAGKPALTEDQMNAAVGMYMQKLRSKKAEANKVAGAAFLAANSKKPGVVTLPSGLQYQIITPGTGPKPGINDKVKCHYHGTLIDGTVFDSSVERGQPVDFPVGGVIKGWVEALQLMPVGSKWKLFIPSELAYGDREAGAKIGPGSTLIFDVELLSIEKEEPAPAADSTMPKQ</sequence>
<dbReference type="InterPro" id="IPR000774">
    <property type="entry name" value="PPIase_FKBP_N"/>
</dbReference>
<dbReference type="GO" id="GO:0006457">
    <property type="term" value="P:protein folding"/>
    <property type="evidence" value="ECO:0007669"/>
    <property type="project" value="InterPro"/>
</dbReference>
<comment type="caution">
    <text evidence="9">The sequence shown here is derived from an EMBL/GenBank/DDBJ whole genome shotgun (WGS) entry which is preliminary data.</text>
</comment>
<dbReference type="PANTHER" id="PTHR43811:SF19">
    <property type="entry name" value="39 KDA FK506-BINDING NUCLEAR PROTEIN"/>
    <property type="match status" value="1"/>
</dbReference>
<dbReference type="PROSITE" id="PS50059">
    <property type="entry name" value="FKBP_PPIASE"/>
    <property type="match status" value="1"/>
</dbReference>
<evidence type="ECO:0000313" key="9">
    <source>
        <dbReference type="EMBL" id="MBV4359604.1"/>
    </source>
</evidence>
<organism evidence="9 10">
    <name type="scientific">Pinibacter aurantiacus</name>
    <dbReference type="NCBI Taxonomy" id="2851599"/>
    <lineage>
        <taxon>Bacteria</taxon>
        <taxon>Pseudomonadati</taxon>
        <taxon>Bacteroidota</taxon>
        <taxon>Chitinophagia</taxon>
        <taxon>Chitinophagales</taxon>
        <taxon>Chitinophagaceae</taxon>
        <taxon>Pinibacter</taxon>
    </lineage>
</organism>
<evidence type="ECO:0000256" key="7">
    <source>
        <dbReference type="RuleBase" id="RU003915"/>
    </source>
</evidence>
<dbReference type="NCBIfam" id="NF008602">
    <property type="entry name" value="PRK11570.1"/>
    <property type="match status" value="1"/>
</dbReference>
<dbReference type="AlphaFoldDB" id="A0A9E2SDH1"/>
<comment type="similarity">
    <text evidence="2 7">Belongs to the FKBP-type PPIase family.</text>
</comment>
<dbReference type="Proteomes" id="UP000812270">
    <property type="component" value="Unassembled WGS sequence"/>
</dbReference>
<dbReference type="EC" id="5.2.1.8" evidence="7"/>
<evidence type="ECO:0000313" key="10">
    <source>
        <dbReference type="Proteomes" id="UP000812270"/>
    </source>
</evidence>
<dbReference type="GO" id="GO:0003755">
    <property type="term" value="F:peptidyl-prolyl cis-trans isomerase activity"/>
    <property type="evidence" value="ECO:0007669"/>
    <property type="project" value="UniProtKB-UniRule"/>
</dbReference>
<keyword evidence="5 6" id="KW-0413">Isomerase</keyword>